<keyword evidence="2" id="KW-0812">Transmembrane</keyword>
<dbReference type="KEGG" id="asoc:CB4_02070"/>
<organism evidence="5 6">
    <name type="scientific">Aneurinibacillus soli</name>
    <dbReference type="NCBI Taxonomy" id="1500254"/>
    <lineage>
        <taxon>Bacteria</taxon>
        <taxon>Bacillati</taxon>
        <taxon>Bacillota</taxon>
        <taxon>Bacilli</taxon>
        <taxon>Bacillales</taxon>
        <taxon>Paenibacillaceae</taxon>
        <taxon>Aneurinibacillus group</taxon>
        <taxon>Aneurinibacillus</taxon>
    </lineage>
</organism>
<dbReference type="EMBL" id="AP017312">
    <property type="protein sequence ID" value="BAU27896.1"/>
    <property type="molecule type" value="Genomic_DNA"/>
</dbReference>
<keyword evidence="4" id="KW-0472">Membrane</keyword>
<dbReference type="Proteomes" id="UP000217696">
    <property type="component" value="Chromosome"/>
</dbReference>
<dbReference type="RefSeq" id="WP_096465594.1">
    <property type="nucleotide sequence ID" value="NZ_AP017312.1"/>
</dbReference>
<protein>
    <submittedName>
        <fullName evidence="5">Uncharacterized protein</fullName>
    </submittedName>
</protein>
<evidence type="ECO:0000256" key="1">
    <source>
        <dbReference type="ARBA" id="ARBA00022475"/>
    </source>
</evidence>
<evidence type="ECO:0000313" key="6">
    <source>
        <dbReference type="Proteomes" id="UP000217696"/>
    </source>
</evidence>
<accession>A0A0U4WGU5</accession>
<evidence type="ECO:0000256" key="3">
    <source>
        <dbReference type="ARBA" id="ARBA00022989"/>
    </source>
</evidence>
<name>A0A0U4WGU5_9BACL</name>
<evidence type="ECO:0000313" key="5">
    <source>
        <dbReference type="EMBL" id="BAU27896.1"/>
    </source>
</evidence>
<keyword evidence="1" id="KW-1003">Cell membrane</keyword>
<evidence type="ECO:0000256" key="2">
    <source>
        <dbReference type="ARBA" id="ARBA00022692"/>
    </source>
</evidence>
<keyword evidence="6" id="KW-1185">Reference proteome</keyword>
<proteinExistence type="predicted"/>
<evidence type="ECO:0000256" key="4">
    <source>
        <dbReference type="ARBA" id="ARBA00023136"/>
    </source>
</evidence>
<sequence length="112" mass="12638">MIHIHTGLWALLLVLFVLSFVMLRIGNERGYNILHMLARLIMLLVVASGFMLVSAYNFIPITLLKGALAIVLIGIMEMILIRTHKGERNATLWVLFIIDLLAVMYIGYVKIG</sequence>
<keyword evidence="3" id="KW-1133">Transmembrane helix</keyword>
<dbReference type="Pfam" id="PF07457">
    <property type="entry name" value="DUF1516"/>
    <property type="match status" value="1"/>
</dbReference>
<dbReference type="InterPro" id="IPR010899">
    <property type="entry name" value="UPF0344"/>
</dbReference>
<dbReference type="AlphaFoldDB" id="A0A0U4WGU5"/>
<dbReference type="OrthoDB" id="2365314at2"/>
<reference evidence="5 6" key="1">
    <citation type="submission" date="2015-12" db="EMBL/GenBank/DDBJ databases">
        <title>Genome sequence of Aneurinibacillus soli.</title>
        <authorList>
            <person name="Lee J.S."/>
            <person name="Lee K.C."/>
            <person name="Kim K.K."/>
            <person name="Lee B.W."/>
        </authorList>
    </citation>
    <scope>NUCLEOTIDE SEQUENCE [LARGE SCALE GENOMIC DNA]</scope>
    <source>
        <strain evidence="5 6">CB4</strain>
    </source>
</reference>
<gene>
    <name evidence="5" type="ORF">CB4_02070</name>
</gene>